<keyword evidence="4" id="KW-1185">Reference proteome</keyword>
<feature type="compositionally biased region" description="Polar residues" evidence="1">
    <location>
        <begin position="220"/>
        <end position="230"/>
    </location>
</feature>
<evidence type="ECO:0000256" key="2">
    <source>
        <dbReference type="SAM" id="SignalP"/>
    </source>
</evidence>
<dbReference type="OrthoDB" id="167956at2759"/>
<dbReference type="Proteomes" id="UP000198211">
    <property type="component" value="Unassembled WGS sequence"/>
</dbReference>
<feature type="compositionally biased region" description="Polar residues" evidence="1">
    <location>
        <begin position="363"/>
        <end position="390"/>
    </location>
</feature>
<accession>A0A225WWJ8</accession>
<feature type="compositionally biased region" description="Polar residues" evidence="1">
    <location>
        <begin position="330"/>
        <end position="354"/>
    </location>
</feature>
<dbReference type="STRING" id="4795.A0A225WWJ8"/>
<dbReference type="AlphaFoldDB" id="A0A225WWJ8"/>
<feature type="signal peptide" evidence="2">
    <location>
        <begin position="1"/>
        <end position="22"/>
    </location>
</feature>
<name>A0A225WWJ8_9STRA</name>
<evidence type="ECO:0008006" key="5">
    <source>
        <dbReference type="Google" id="ProtNLM"/>
    </source>
</evidence>
<comment type="caution">
    <text evidence="3">The sequence shown here is derived from an EMBL/GenBank/DDBJ whole genome shotgun (WGS) entry which is preliminary data.</text>
</comment>
<feature type="region of interest" description="Disordered" evidence="1">
    <location>
        <begin position="168"/>
        <end position="437"/>
    </location>
</feature>
<protein>
    <recommendedName>
        <fullName evidence="5">Carbohydrate-binding protein</fullName>
    </recommendedName>
</protein>
<evidence type="ECO:0000313" key="3">
    <source>
        <dbReference type="EMBL" id="OWZ21469.1"/>
    </source>
</evidence>
<feature type="compositionally biased region" description="Polar residues" evidence="1">
    <location>
        <begin position="242"/>
        <end position="255"/>
    </location>
</feature>
<reference evidence="4" key="1">
    <citation type="submission" date="2017-03" db="EMBL/GenBank/DDBJ databases">
        <title>Phytopthora megakarya and P. palmivora, two closely related causual agents of cacao black pod achieved similar genome size and gene model numbers by different mechanisms.</title>
        <authorList>
            <person name="Ali S."/>
            <person name="Shao J."/>
            <person name="Larry D.J."/>
            <person name="Kronmiller B."/>
            <person name="Shen D."/>
            <person name="Strem M.D."/>
            <person name="Melnick R.L."/>
            <person name="Guiltinan M.J."/>
            <person name="Tyler B.M."/>
            <person name="Meinhardt L.W."/>
            <person name="Bailey B.A."/>
        </authorList>
    </citation>
    <scope>NUCLEOTIDE SEQUENCE [LARGE SCALE GENOMIC DNA]</scope>
    <source>
        <strain evidence="4">zdho120</strain>
    </source>
</reference>
<sequence>MRIVKMAMTAIVAATFAGLTSADEVSVVGDAVYSITSDRGPICAGSGAIPAGTACPLKDDVAIAGCSPNLPSYTSSGCVAPVDAECAILDNGSWGCVFPDESSSSIRESSDFESSSYESTHLESSSSAGENYNFGSYFGSYFGSFFGSYDGSGYGAEEIMFPIAQDDGEIDVTSPPKQRYSGAPSTKKYSAKGSTTSSATTSPAIESDDADTPCPESDQHQASKSKTATPRPSRLRSEAGETSKSSSTEGVYDQNTEGDDDKRVYQSQSGKSDRVSDNSGKNSHHKNEGSRHSRHNKYTKTSGGDSYKKSKEYRSSGNSVDYDNDDRSYLDQSTEASTTYNDNYKDTNPSQSGDMTVDKDSYHSSYQQSKNDNSVDYSYDSQDKISSNPEESGKIDDEGVDTYATYPAENDNIVKTYPDQQNDGSKPEESGVNVIGDNRVYKSKHSYNSHKSTPCPKGFELSYWIGIHIKLRTPQ</sequence>
<gene>
    <name evidence="3" type="ORF">PHMEG_0003990</name>
</gene>
<proteinExistence type="predicted"/>
<feature type="compositionally biased region" description="Low complexity" evidence="1">
    <location>
        <begin position="185"/>
        <end position="204"/>
    </location>
</feature>
<keyword evidence="2" id="KW-0732">Signal</keyword>
<evidence type="ECO:0000256" key="1">
    <source>
        <dbReference type="SAM" id="MobiDB-lite"/>
    </source>
</evidence>
<organism evidence="3 4">
    <name type="scientific">Phytophthora megakarya</name>
    <dbReference type="NCBI Taxonomy" id="4795"/>
    <lineage>
        <taxon>Eukaryota</taxon>
        <taxon>Sar</taxon>
        <taxon>Stramenopiles</taxon>
        <taxon>Oomycota</taxon>
        <taxon>Peronosporomycetes</taxon>
        <taxon>Peronosporales</taxon>
        <taxon>Peronosporaceae</taxon>
        <taxon>Phytophthora</taxon>
    </lineage>
</organism>
<evidence type="ECO:0000313" key="4">
    <source>
        <dbReference type="Proteomes" id="UP000198211"/>
    </source>
</evidence>
<dbReference type="EMBL" id="NBNE01000222">
    <property type="protein sequence ID" value="OWZ21469.1"/>
    <property type="molecule type" value="Genomic_DNA"/>
</dbReference>
<feature type="chain" id="PRO_5012262744" description="Carbohydrate-binding protein" evidence="2">
    <location>
        <begin position="23"/>
        <end position="475"/>
    </location>
</feature>